<reference evidence="3" key="1">
    <citation type="journal article" date="2017" name="Cell">
        <title>Insights into land plant evolution garnered from the Marchantia polymorpha genome.</title>
        <authorList>
            <person name="Bowman J.L."/>
            <person name="Kohchi T."/>
            <person name="Yamato K.T."/>
            <person name="Jenkins J."/>
            <person name="Shu S."/>
            <person name="Ishizaki K."/>
            <person name="Yamaoka S."/>
            <person name="Nishihama R."/>
            <person name="Nakamura Y."/>
            <person name="Berger F."/>
            <person name="Adam C."/>
            <person name="Aki S.S."/>
            <person name="Althoff F."/>
            <person name="Araki T."/>
            <person name="Arteaga-Vazquez M.A."/>
            <person name="Balasubrmanian S."/>
            <person name="Barry K."/>
            <person name="Bauer D."/>
            <person name="Boehm C.R."/>
            <person name="Briginshaw L."/>
            <person name="Caballero-Perez J."/>
            <person name="Catarino B."/>
            <person name="Chen F."/>
            <person name="Chiyoda S."/>
            <person name="Chovatia M."/>
            <person name="Davies K.M."/>
            <person name="Delmans M."/>
            <person name="Demura T."/>
            <person name="Dierschke T."/>
            <person name="Dolan L."/>
            <person name="Dorantes-Acosta A.E."/>
            <person name="Eklund D.M."/>
            <person name="Florent S.N."/>
            <person name="Flores-Sandoval E."/>
            <person name="Fujiyama A."/>
            <person name="Fukuzawa H."/>
            <person name="Galik B."/>
            <person name="Grimanelli D."/>
            <person name="Grimwood J."/>
            <person name="Grossniklaus U."/>
            <person name="Hamada T."/>
            <person name="Haseloff J."/>
            <person name="Hetherington A.J."/>
            <person name="Higo A."/>
            <person name="Hirakawa Y."/>
            <person name="Hundley H.N."/>
            <person name="Ikeda Y."/>
            <person name="Inoue K."/>
            <person name="Inoue S.I."/>
            <person name="Ishida S."/>
            <person name="Jia Q."/>
            <person name="Kakita M."/>
            <person name="Kanazawa T."/>
            <person name="Kawai Y."/>
            <person name="Kawashima T."/>
            <person name="Kennedy M."/>
            <person name="Kinose K."/>
            <person name="Kinoshita T."/>
            <person name="Kohara Y."/>
            <person name="Koide E."/>
            <person name="Komatsu K."/>
            <person name="Kopischke S."/>
            <person name="Kubo M."/>
            <person name="Kyozuka J."/>
            <person name="Lagercrantz U."/>
            <person name="Lin S.S."/>
            <person name="Lindquist E."/>
            <person name="Lipzen A.M."/>
            <person name="Lu C.W."/>
            <person name="De Luna E."/>
            <person name="Martienssen R.A."/>
            <person name="Minamino N."/>
            <person name="Mizutani M."/>
            <person name="Mizutani M."/>
            <person name="Mochizuki N."/>
            <person name="Monte I."/>
            <person name="Mosher R."/>
            <person name="Nagasaki H."/>
            <person name="Nakagami H."/>
            <person name="Naramoto S."/>
            <person name="Nishitani K."/>
            <person name="Ohtani M."/>
            <person name="Okamoto T."/>
            <person name="Okumura M."/>
            <person name="Phillips J."/>
            <person name="Pollak B."/>
            <person name="Reinders A."/>
            <person name="Rovekamp M."/>
            <person name="Sano R."/>
            <person name="Sawa S."/>
            <person name="Schmid M.W."/>
            <person name="Shirakawa M."/>
            <person name="Solano R."/>
            <person name="Spunde A."/>
            <person name="Suetsugu N."/>
            <person name="Sugano S."/>
            <person name="Sugiyama A."/>
            <person name="Sun R."/>
            <person name="Suzuki Y."/>
            <person name="Takenaka M."/>
            <person name="Takezawa D."/>
            <person name="Tomogane H."/>
            <person name="Tsuzuki M."/>
            <person name="Ueda T."/>
            <person name="Umeda M."/>
            <person name="Ward J.M."/>
            <person name="Watanabe Y."/>
            <person name="Yazaki K."/>
            <person name="Yokoyama R."/>
            <person name="Yoshitake Y."/>
            <person name="Yotsui I."/>
            <person name="Zachgo S."/>
            <person name="Schmutz J."/>
        </authorList>
    </citation>
    <scope>NUCLEOTIDE SEQUENCE [LARGE SCALE GENOMIC DNA]</scope>
    <source>
        <strain evidence="3">Tak-1</strain>
    </source>
</reference>
<keyword evidence="1" id="KW-0472">Membrane</keyword>
<accession>A0A2R6W3U1</accession>
<evidence type="ECO:0000256" key="1">
    <source>
        <dbReference type="SAM" id="Phobius"/>
    </source>
</evidence>
<sequence length="56" mass="6126">MLCKLMATTTFPSLWRIACSPFSFKGCGIALVGILAPNFLVQRTSRSSFGSHDGRF</sequence>
<dbReference type="AlphaFoldDB" id="A0A2R6W3U1"/>
<organism evidence="2 3">
    <name type="scientific">Marchantia polymorpha</name>
    <name type="common">Common liverwort</name>
    <name type="synonym">Marchantia aquatica</name>
    <dbReference type="NCBI Taxonomy" id="3197"/>
    <lineage>
        <taxon>Eukaryota</taxon>
        <taxon>Viridiplantae</taxon>
        <taxon>Streptophyta</taxon>
        <taxon>Embryophyta</taxon>
        <taxon>Marchantiophyta</taxon>
        <taxon>Marchantiopsida</taxon>
        <taxon>Marchantiidae</taxon>
        <taxon>Marchantiales</taxon>
        <taxon>Marchantiaceae</taxon>
        <taxon>Marchantia</taxon>
    </lineage>
</organism>
<dbReference type="Gramene" id="Mp4g00090.1">
    <property type="protein sequence ID" value="Mp4g00090.1.cds1"/>
    <property type="gene ID" value="Mp4g00090"/>
</dbReference>
<feature type="transmembrane region" description="Helical" evidence="1">
    <location>
        <begin position="22"/>
        <end position="41"/>
    </location>
</feature>
<keyword evidence="1" id="KW-0812">Transmembrane</keyword>
<evidence type="ECO:0000313" key="2">
    <source>
        <dbReference type="EMBL" id="PTQ28482.1"/>
    </source>
</evidence>
<evidence type="ECO:0000313" key="3">
    <source>
        <dbReference type="Proteomes" id="UP000244005"/>
    </source>
</evidence>
<gene>
    <name evidence="2" type="ORF">MARPO_0162s0012</name>
</gene>
<name>A0A2R6W3U1_MARPO</name>
<keyword evidence="1" id="KW-1133">Transmembrane helix</keyword>
<dbReference type="EMBL" id="KZ772832">
    <property type="protein sequence ID" value="PTQ28482.1"/>
    <property type="molecule type" value="Genomic_DNA"/>
</dbReference>
<keyword evidence="3" id="KW-1185">Reference proteome</keyword>
<dbReference type="Proteomes" id="UP000244005">
    <property type="component" value="Unassembled WGS sequence"/>
</dbReference>
<proteinExistence type="predicted"/>
<protein>
    <submittedName>
        <fullName evidence="2">Uncharacterized protein</fullName>
    </submittedName>
</protein>